<evidence type="ECO:0000256" key="1">
    <source>
        <dbReference type="SAM" id="MobiDB-lite"/>
    </source>
</evidence>
<protein>
    <submittedName>
        <fullName evidence="2">Uncharacterized protein</fullName>
    </submittedName>
</protein>
<name>A0A2K3LJP9_TRIPR</name>
<accession>A0A2K3LJP9</accession>
<gene>
    <name evidence="2" type="ORF">L195_g034731</name>
</gene>
<feature type="region of interest" description="Disordered" evidence="1">
    <location>
        <begin position="35"/>
        <end position="67"/>
    </location>
</feature>
<proteinExistence type="predicted"/>
<reference evidence="2 3" key="1">
    <citation type="journal article" date="2014" name="Am. J. Bot.">
        <title>Genome assembly and annotation for red clover (Trifolium pratense; Fabaceae).</title>
        <authorList>
            <person name="Istvanek J."/>
            <person name="Jaros M."/>
            <person name="Krenek A."/>
            <person name="Repkova J."/>
        </authorList>
    </citation>
    <scope>NUCLEOTIDE SEQUENCE [LARGE SCALE GENOMIC DNA]</scope>
    <source>
        <strain evidence="3">cv. Tatra</strain>
        <tissue evidence="2">Young leaves</tissue>
    </source>
</reference>
<comment type="caution">
    <text evidence="2">The sequence shown here is derived from an EMBL/GenBank/DDBJ whole genome shotgun (WGS) entry which is preliminary data.</text>
</comment>
<dbReference type="EMBL" id="ASHM01034657">
    <property type="protein sequence ID" value="PNX78753.1"/>
    <property type="molecule type" value="Genomic_DNA"/>
</dbReference>
<reference evidence="2 3" key="2">
    <citation type="journal article" date="2017" name="Front. Plant Sci.">
        <title>Gene Classification and Mining of Molecular Markers Useful in Red Clover (Trifolium pratense) Breeding.</title>
        <authorList>
            <person name="Istvanek J."/>
            <person name="Dluhosova J."/>
            <person name="Dluhos P."/>
            <person name="Patkova L."/>
            <person name="Nedelnik J."/>
            <person name="Repkova J."/>
        </authorList>
    </citation>
    <scope>NUCLEOTIDE SEQUENCE [LARGE SCALE GENOMIC DNA]</scope>
    <source>
        <strain evidence="3">cv. Tatra</strain>
        <tissue evidence="2">Young leaves</tissue>
    </source>
</reference>
<feature type="non-terminal residue" evidence="2">
    <location>
        <position position="67"/>
    </location>
</feature>
<evidence type="ECO:0000313" key="2">
    <source>
        <dbReference type="EMBL" id="PNX78753.1"/>
    </source>
</evidence>
<organism evidence="2 3">
    <name type="scientific">Trifolium pratense</name>
    <name type="common">Red clover</name>
    <dbReference type="NCBI Taxonomy" id="57577"/>
    <lineage>
        <taxon>Eukaryota</taxon>
        <taxon>Viridiplantae</taxon>
        <taxon>Streptophyta</taxon>
        <taxon>Embryophyta</taxon>
        <taxon>Tracheophyta</taxon>
        <taxon>Spermatophyta</taxon>
        <taxon>Magnoliopsida</taxon>
        <taxon>eudicotyledons</taxon>
        <taxon>Gunneridae</taxon>
        <taxon>Pentapetalae</taxon>
        <taxon>rosids</taxon>
        <taxon>fabids</taxon>
        <taxon>Fabales</taxon>
        <taxon>Fabaceae</taxon>
        <taxon>Papilionoideae</taxon>
        <taxon>50 kb inversion clade</taxon>
        <taxon>NPAAA clade</taxon>
        <taxon>Hologalegina</taxon>
        <taxon>IRL clade</taxon>
        <taxon>Trifolieae</taxon>
        <taxon>Trifolium</taxon>
    </lineage>
</organism>
<sequence>MDIIAVRWCVKPKPKNTINRALLLHNHSFRSLESYKPLRSKGGLRSSQGKETLPHHGETKLPSQGIE</sequence>
<dbReference type="AlphaFoldDB" id="A0A2K3LJP9"/>
<dbReference type="Proteomes" id="UP000236291">
    <property type="component" value="Unassembled WGS sequence"/>
</dbReference>
<evidence type="ECO:0000313" key="3">
    <source>
        <dbReference type="Proteomes" id="UP000236291"/>
    </source>
</evidence>